<dbReference type="InterPro" id="IPR011051">
    <property type="entry name" value="RmlC_Cupin_sf"/>
</dbReference>
<keyword evidence="4" id="KW-1185">Reference proteome</keyword>
<dbReference type="CDD" id="cd02230">
    <property type="entry name" value="cupin_HP0902-like"/>
    <property type="match status" value="1"/>
</dbReference>
<feature type="domain" description="Cupin type-2" evidence="2">
    <location>
        <begin position="173"/>
        <end position="232"/>
    </location>
</feature>
<dbReference type="InterPro" id="IPR014710">
    <property type="entry name" value="RmlC-like_jellyroll"/>
</dbReference>
<dbReference type="InterPro" id="IPR013096">
    <property type="entry name" value="Cupin_2"/>
</dbReference>
<feature type="region of interest" description="Disordered" evidence="1">
    <location>
        <begin position="103"/>
        <end position="130"/>
    </location>
</feature>
<dbReference type="PANTHER" id="PTHR37694">
    <property type="entry name" value="SLR8022 PROTEIN"/>
    <property type="match status" value="1"/>
</dbReference>
<name>A0ABP7Q5H3_9BACT</name>
<evidence type="ECO:0000313" key="3">
    <source>
        <dbReference type="EMBL" id="GAA3976922.1"/>
    </source>
</evidence>
<dbReference type="SUPFAM" id="SSF51182">
    <property type="entry name" value="RmlC-like cupins"/>
    <property type="match status" value="1"/>
</dbReference>
<dbReference type="Pfam" id="PF07883">
    <property type="entry name" value="Cupin_2"/>
    <property type="match status" value="1"/>
</dbReference>
<protein>
    <recommendedName>
        <fullName evidence="2">Cupin type-2 domain-containing protein</fullName>
    </recommendedName>
</protein>
<sequence length="246" mass="26476">MDPMTTVSEVLNNLKKEGYTVDFNLQDNCLVCHGNALQLSPDEFQVDKHYRFEGPSDPGDAAVVYAISSAKHDVKGTLVNGYGISSEAMGADMVKALRENPAFSASHDESPAPALKSNDATPQRPAGTRPLDAPLLVLDLPQALAQIKQEPAWHSSDRNALTLFKSDGLRLVLMALHAGAELKTHTAPGTISVQVLEGHISFWTEQQTAELTPGQMLTLHPGIPHSVVARQETVFLLTLAPAAARQ</sequence>
<dbReference type="PANTHER" id="PTHR37694:SF1">
    <property type="entry name" value="SLR8022 PROTEIN"/>
    <property type="match status" value="1"/>
</dbReference>
<reference evidence="4" key="1">
    <citation type="journal article" date="2019" name="Int. J. Syst. Evol. Microbiol.">
        <title>The Global Catalogue of Microorganisms (GCM) 10K type strain sequencing project: providing services to taxonomists for standard genome sequencing and annotation.</title>
        <authorList>
            <consortium name="The Broad Institute Genomics Platform"/>
            <consortium name="The Broad Institute Genome Sequencing Center for Infectious Disease"/>
            <person name="Wu L."/>
            <person name="Ma J."/>
        </authorList>
    </citation>
    <scope>NUCLEOTIDE SEQUENCE [LARGE SCALE GENOMIC DNA]</scope>
    <source>
        <strain evidence="4">JCM 17217</strain>
    </source>
</reference>
<evidence type="ECO:0000259" key="2">
    <source>
        <dbReference type="Pfam" id="PF07883"/>
    </source>
</evidence>
<gene>
    <name evidence="3" type="ORF">GCM10022407_22830</name>
</gene>
<organism evidence="3 4">
    <name type="scientific">Hymenobacter antarcticus</name>
    <dbReference type="NCBI Taxonomy" id="486270"/>
    <lineage>
        <taxon>Bacteria</taxon>
        <taxon>Pseudomonadati</taxon>
        <taxon>Bacteroidota</taxon>
        <taxon>Cytophagia</taxon>
        <taxon>Cytophagales</taxon>
        <taxon>Hymenobacteraceae</taxon>
        <taxon>Hymenobacter</taxon>
    </lineage>
</organism>
<dbReference type="EMBL" id="BAABDI010000014">
    <property type="protein sequence ID" value="GAA3976922.1"/>
    <property type="molecule type" value="Genomic_DNA"/>
</dbReference>
<proteinExistence type="predicted"/>
<accession>A0ABP7Q5H3</accession>
<comment type="caution">
    <text evidence="3">The sequence shown here is derived from an EMBL/GenBank/DDBJ whole genome shotgun (WGS) entry which is preliminary data.</text>
</comment>
<evidence type="ECO:0000256" key="1">
    <source>
        <dbReference type="SAM" id="MobiDB-lite"/>
    </source>
</evidence>
<dbReference type="Proteomes" id="UP001501556">
    <property type="component" value="Unassembled WGS sequence"/>
</dbReference>
<evidence type="ECO:0000313" key="4">
    <source>
        <dbReference type="Proteomes" id="UP001501556"/>
    </source>
</evidence>
<dbReference type="Gene3D" id="2.60.120.10">
    <property type="entry name" value="Jelly Rolls"/>
    <property type="match status" value="1"/>
</dbReference>